<keyword evidence="8 10" id="KW-0460">Magnesium</keyword>
<dbReference type="Gene3D" id="1.10.20.140">
    <property type="match status" value="1"/>
</dbReference>
<comment type="subunit">
    <text evidence="10">Monomer.</text>
</comment>
<evidence type="ECO:0000256" key="5">
    <source>
        <dbReference type="ARBA" id="ARBA00022694"/>
    </source>
</evidence>
<evidence type="ECO:0000256" key="13">
    <source>
        <dbReference type="RuleBase" id="RU003785"/>
    </source>
</evidence>
<evidence type="ECO:0000313" key="14">
    <source>
        <dbReference type="EMBL" id="QIZ10934.1"/>
    </source>
</evidence>
<comment type="catalytic activity">
    <reaction evidence="9 10 11">
        <text>adenosine(37) in tRNA + dimethylallyl diphosphate = N(6)-dimethylallyladenosine(37) in tRNA + diphosphate</text>
        <dbReference type="Rhea" id="RHEA:26482"/>
        <dbReference type="Rhea" id="RHEA-COMP:10162"/>
        <dbReference type="Rhea" id="RHEA-COMP:10375"/>
        <dbReference type="ChEBI" id="CHEBI:33019"/>
        <dbReference type="ChEBI" id="CHEBI:57623"/>
        <dbReference type="ChEBI" id="CHEBI:74411"/>
        <dbReference type="ChEBI" id="CHEBI:74415"/>
        <dbReference type="EC" id="2.5.1.75"/>
    </reaction>
</comment>
<evidence type="ECO:0000256" key="4">
    <source>
        <dbReference type="ARBA" id="ARBA00022679"/>
    </source>
</evidence>
<keyword evidence="4 10" id="KW-0808">Transferase</keyword>
<dbReference type="Pfam" id="PF01715">
    <property type="entry name" value="IPPT"/>
    <property type="match status" value="1"/>
</dbReference>
<dbReference type="EC" id="2.5.1.75" evidence="10"/>
<dbReference type="GO" id="GO:0005524">
    <property type="term" value="F:ATP binding"/>
    <property type="evidence" value="ECO:0007669"/>
    <property type="project" value="UniProtKB-UniRule"/>
</dbReference>
<name>A0A6H1PBD6_PRIMG</name>
<gene>
    <name evidence="10 14" type="primary">miaA</name>
    <name evidence="14" type="ORF">HFZ78_13290</name>
</gene>
<evidence type="ECO:0000256" key="11">
    <source>
        <dbReference type="RuleBase" id="RU003783"/>
    </source>
</evidence>
<dbReference type="AlphaFoldDB" id="A0A6H1PBD6"/>
<evidence type="ECO:0000256" key="8">
    <source>
        <dbReference type="ARBA" id="ARBA00022842"/>
    </source>
</evidence>
<evidence type="ECO:0000256" key="2">
    <source>
        <dbReference type="ARBA" id="ARBA00003213"/>
    </source>
</evidence>
<comment type="caution">
    <text evidence="10">Lacks conserved residue(s) required for the propagation of feature annotation.</text>
</comment>
<protein>
    <recommendedName>
        <fullName evidence="10">tRNA dimethylallyltransferase</fullName>
        <ecNumber evidence="10">2.5.1.75</ecNumber>
    </recommendedName>
    <alternativeName>
        <fullName evidence="10">Dimethylallyl diphosphate:tRNA dimethylallyltransferase</fullName>
        <shortName evidence="10">DMAPP:tRNA dimethylallyltransferase</shortName>
        <shortName evidence="10">DMATase</shortName>
    </alternativeName>
    <alternativeName>
        <fullName evidence="10">Isopentenyl-diphosphate:tRNA isopentenyltransferase</fullName>
        <shortName evidence="10">IPP transferase</shortName>
        <shortName evidence="10">IPPT</shortName>
        <shortName evidence="10">IPTase</shortName>
    </alternativeName>
</protein>
<feature type="site" description="Interaction with substrate tRNA" evidence="10">
    <location>
        <position position="126"/>
    </location>
</feature>
<dbReference type="InterPro" id="IPR039657">
    <property type="entry name" value="Dimethylallyltransferase"/>
</dbReference>
<reference evidence="14 15" key="2">
    <citation type="submission" date="2020-04" db="EMBL/GenBank/DDBJ databases">
        <authorList>
            <person name="Fomenkov A."/>
            <person name="Anton B.P."/>
            <person name="Roberts R.J."/>
        </authorList>
    </citation>
    <scope>NUCLEOTIDE SEQUENCE [LARGE SCALE GENOMIC DNA]</scope>
    <source>
        <strain evidence="14 15">S2</strain>
    </source>
</reference>
<evidence type="ECO:0000256" key="3">
    <source>
        <dbReference type="ARBA" id="ARBA00005842"/>
    </source>
</evidence>
<evidence type="ECO:0000256" key="10">
    <source>
        <dbReference type="HAMAP-Rule" id="MF_00185"/>
    </source>
</evidence>
<dbReference type="PANTHER" id="PTHR11088:SF60">
    <property type="entry name" value="TRNA DIMETHYLALLYLTRANSFERASE"/>
    <property type="match status" value="1"/>
</dbReference>
<dbReference type="GO" id="GO:0006400">
    <property type="term" value="P:tRNA modification"/>
    <property type="evidence" value="ECO:0007669"/>
    <property type="project" value="TreeGrafter"/>
</dbReference>
<dbReference type="HAMAP" id="MF_00185">
    <property type="entry name" value="IPP_trans"/>
    <property type="match status" value="1"/>
</dbReference>
<organism evidence="14 15">
    <name type="scientific">Priestia megaterium</name>
    <name type="common">Bacillus megaterium</name>
    <dbReference type="NCBI Taxonomy" id="1404"/>
    <lineage>
        <taxon>Bacteria</taxon>
        <taxon>Bacillati</taxon>
        <taxon>Bacillota</taxon>
        <taxon>Bacilli</taxon>
        <taxon>Bacillales</taxon>
        <taxon>Bacillaceae</taxon>
        <taxon>Priestia</taxon>
    </lineage>
</organism>
<comment type="cofactor">
    <cofactor evidence="1 10">
        <name>Mg(2+)</name>
        <dbReference type="ChEBI" id="CHEBI:18420"/>
    </cofactor>
</comment>
<feature type="site" description="Interaction with substrate tRNA" evidence="10">
    <location>
        <position position="103"/>
    </location>
</feature>
<evidence type="ECO:0000256" key="1">
    <source>
        <dbReference type="ARBA" id="ARBA00001946"/>
    </source>
</evidence>
<evidence type="ECO:0000256" key="6">
    <source>
        <dbReference type="ARBA" id="ARBA00022741"/>
    </source>
</evidence>
<keyword evidence="5 10" id="KW-0819">tRNA processing</keyword>
<evidence type="ECO:0000256" key="9">
    <source>
        <dbReference type="ARBA" id="ARBA00049563"/>
    </source>
</evidence>
<comment type="function">
    <text evidence="2 10 12">Catalyzes the transfer of a dimethylallyl group onto the adenine at position 37 in tRNAs that read codons beginning with uridine, leading to the formation of N6-(dimethylallyl)adenosine (i(6)A).</text>
</comment>
<feature type="binding site" evidence="10">
    <location>
        <begin position="14"/>
        <end position="19"/>
    </location>
    <ligand>
        <name>substrate</name>
    </ligand>
</feature>
<dbReference type="EMBL" id="CP051128">
    <property type="protein sequence ID" value="QIZ10934.1"/>
    <property type="molecule type" value="Genomic_DNA"/>
</dbReference>
<evidence type="ECO:0000256" key="12">
    <source>
        <dbReference type="RuleBase" id="RU003784"/>
    </source>
</evidence>
<evidence type="ECO:0000313" key="15">
    <source>
        <dbReference type="Proteomes" id="UP000501868"/>
    </source>
</evidence>
<dbReference type="PANTHER" id="PTHR11088">
    <property type="entry name" value="TRNA DIMETHYLALLYLTRANSFERASE"/>
    <property type="match status" value="1"/>
</dbReference>
<dbReference type="GO" id="GO:0052381">
    <property type="term" value="F:tRNA dimethylallyltransferase activity"/>
    <property type="evidence" value="ECO:0007669"/>
    <property type="project" value="UniProtKB-UniRule"/>
</dbReference>
<accession>A0A6H1PBD6</accession>
<proteinExistence type="inferred from homology"/>
<dbReference type="SUPFAM" id="SSF52540">
    <property type="entry name" value="P-loop containing nucleoside triphosphate hydrolases"/>
    <property type="match status" value="2"/>
</dbReference>
<dbReference type="Gene3D" id="3.40.50.300">
    <property type="entry name" value="P-loop containing nucleotide triphosphate hydrolases"/>
    <property type="match status" value="1"/>
</dbReference>
<evidence type="ECO:0000256" key="7">
    <source>
        <dbReference type="ARBA" id="ARBA00022840"/>
    </source>
</evidence>
<feature type="region of interest" description="Interaction with substrate tRNA" evidence="10">
    <location>
        <begin position="37"/>
        <end position="40"/>
    </location>
</feature>
<dbReference type="InterPro" id="IPR027417">
    <property type="entry name" value="P-loop_NTPase"/>
</dbReference>
<feature type="binding site" evidence="10">
    <location>
        <begin position="12"/>
        <end position="19"/>
    </location>
    <ligand>
        <name>ATP</name>
        <dbReference type="ChEBI" id="CHEBI:30616"/>
    </ligand>
</feature>
<dbReference type="Proteomes" id="UP000501868">
    <property type="component" value="Chromosome"/>
</dbReference>
<comment type="similarity">
    <text evidence="3 10 13">Belongs to the IPP transferase family.</text>
</comment>
<keyword evidence="6 10" id="KW-0547">Nucleotide-binding</keyword>
<dbReference type="FunFam" id="1.10.20.140:FF:000001">
    <property type="entry name" value="tRNA dimethylallyltransferase"/>
    <property type="match status" value="1"/>
</dbReference>
<keyword evidence="7 10" id="KW-0067">ATP-binding</keyword>
<sequence length="318" mass="36625">MDSKQKLLVIIGPTAVGKTKLSIEMAKRYNGEIISGDSMQIYRGMDIGTAKIKKDEMEGIPHYLIDIKEPFENFSVAEFQLLVRAKIGEIAKKGKLPIIVGGTGLYIQSVIYDYQFSDVSGDESYRLKLEERAKKIGNEALYKELLEVDPGSASQIHPNNVRRVIRALEIFHLTGKTMQEFQSTQQPDLLYNTAIIGLSMEREKLYERINYRVDLMMEEGLIEEVKGLYQRGLRDCQSIQAIGYKEMYAYLEGRVPLEEAIENLKQNSRRYAKRQLTWFRNKMEVSWFDMTNVEDTSKKITEISRCVEGKLKVKSNTY</sequence>
<dbReference type="NCBIfam" id="TIGR00174">
    <property type="entry name" value="miaA"/>
    <property type="match status" value="1"/>
</dbReference>
<dbReference type="InterPro" id="IPR018022">
    <property type="entry name" value="IPT"/>
</dbReference>
<reference evidence="14 15" key="1">
    <citation type="submission" date="2020-04" db="EMBL/GenBank/DDBJ databases">
        <title>Genome-Wide Identification of 5-Methylcytosine Sites in Bacterial Genomes By High-Throughput Sequencing of MspJI Restriction Fragments.</title>
        <authorList>
            <person name="Wu V."/>
        </authorList>
    </citation>
    <scope>NUCLEOTIDE SEQUENCE [LARGE SCALE GENOMIC DNA]</scope>
    <source>
        <strain evidence="14 15">S2</strain>
    </source>
</reference>